<sequence length="251" mass="26593">MFTDTITVGESTCMISLITNVTGGEIFRVRIKRQAGDDTVRTLEGGSSLGIFSLTGVKGETGATGTTGAQGTTGSTGATGITGTTGATGAQGTAGIDGSAMPNWVIDYTYYLNDLVNYQGTLYIALQETVGNQPDITPLYWVAVNAGLWEVSSGNTRLITADDLDLRSKKITAMLNPVADQDAATKKYVDDNAGLWEIDGAETQLKIADEIDMQTKKIINCVDPTTDQEVATKKYVDDSSTKESELSYLGL</sequence>
<organism evidence="2">
    <name type="scientific">marine sediment metagenome</name>
    <dbReference type="NCBI Taxonomy" id="412755"/>
    <lineage>
        <taxon>unclassified sequences</taxon>
        <taxon>metagenomes</taxon>
        <taxon>ecological metagenomes</taxon>
    </lineage>
</organism>
<dbReference type="Gene3D" id="2.10.10.20">
    <property type="entry name" value="Carbohydrate-binding module superfamily 5/12"/>
    <property type="match status" value="1"/>
</dbReference>
<protein>
    <submittedName>
        <fullName evidence="2">Uncharacterized protein</fullName>
    </submittedName>
</protein>
<reference evidence="2" key="1">
    <citation type="journal article" date="2015" name="Nature">
        <title>Complex archaea that bridge the gap between prokaryotes and eukaryotes.</title>
        <authorList>
            <person name="Spang A."/>
            <person name="Saw J.H."/>
            <person name="Jorgensen S.L."/>
            <person name="Zaremba-Niedzwiedzka K."/>
            <person name="Martijn J."/>
            <person name="Lind A.E."/>
            <person name="van Eijk R."/>
            <person name="Schleper C."/>
            <person name="Guy L."/>
            <person name="Ettema T.J."/>
        </authorList>
    </citation>
    <scope>NUCLEOTIDE SEQUENCE</scope>
</reference>
<proteinExistence type="predicted"/>
<evidence type="ECO:0000256" key="1">
    <source>
        <dbReference type="SAM" id="MobiDB-lite"/>
    </source>
</evidence>
<dbReference type="Pfam" id="PF01391">
    <property type="entry name" value="Collagen"/>
    <property type="match status" value="1"/>
</dbReference>
<dbReference type="AlphaFoldDB" id="A0A0F9M0J8"/>
<dbReference type="EMBL" id="LAZR01005526">
    <property type="protein sequence ID" value="KKM99178.1"/>
    <property type="molecule type" value="Genomic_DNA"/>
</dbReference>
<accession>A0A0F9M0J8</accession>
<evidence type="ECO:0000313" key="2">
    <source>
        <dbReference type="EMBL" id="KKM99178.1"/>
    </source>
</evidence>
<gene>
    <name evidence="2" type="ORF">LCGC14_1150430</name>
</gene>
<dbReference type="InterPro" id="IPR008160">
    <property type="entry name" value="Collagen"/>
</dbReference>
<comment type="caution">
    <text evidence="2">The sequence shown here is derived from an EMBL/GenBank/DDBJ whole genome shotgun (WGS) entry which is preliminary data.</text>
</comment>
<feature type="region of interest" description="Disordered" evidence="1">
    <location>
        <begin position="63"/>
        <end position="82"/>
    </location>
</feature>
<name>A0A0F9M0J8_9ZZZZ</name>